<evidence type="ECO:0000256" key="5">
    <source>
        <dbReference type="ARBA" id="ARBA00022825"/>
    </source>
</evidence>
<dbReference type="InterPro" id="IPR040449">
    <property type="entry name" value="Peptidase_S66_N"/>
</dbReference>
<keyword evidence="5" id="KW-0720">Serine protease</keyword>
<dbReference type="InterPro" id="IPR003507">
    <property type="entry name" value="S66_fam"/>
</dbReference>
<evidence type="ECO:0000313" key="10">
    <source>
        <dbReference type="Proteomes" id="UP000294593"/>
    </source>
</evidence>
<name>A0A4R6RG14_9BURK</name>
<feature type="active site" description="Charge relay system" evidence="6">
    <location>
        <position position="243"/>
    </location>
</feature>
<keyword evidence="4" id="KW-0378">Hydrolase</keyword>
<evidence type="ECO:0000259" key="7">
    <source>
        <dbReference type="Pfam" id="PF02016"/>
    </source>
</evidence>
<comment type="similarity">
    <text evidence="1">Belongs to the peptidase S66 family.</text>
</comment>
<dbReference type="InterPro" id="IPR027478">
    <property type="entry name" value="LdcA_N"/>
</dbReference>
<proteinExistence type="inferred from homology"/>
<feature type="domain" description="LD-carboxypeptidase N-terminal" evidence="7">
    <location>
        <begin position="35"/>
        <end position="144"/>
    </location>
</feature>
<dbReference type="InterPro" id="IPR027461">
    <property type="entry name" value="Carboxypeptidase_A_C_sf"/>
</dbReference>
<dbReference type="InterPro" id="IPR040921">
    <property type="entry name" value="Peptidase_S66C"/>
</dbReference>
<evidence type="ECO:0000313" key="9">
    <source>
        <dbReference type="EMBL" id="TDP84727.1"/>
    </source>
</evidence>
<dbReference type="AlphaFoldDB" id="A0A4R6RG14"/>
<dbReference type="GO" id="GO:0008236">
    <property type="term" value="F:serine-type peptidase activity"/>
    <property type="evidence" value="ECO:0007669"/>
    <property type="project" value="UniProtKB-KW"/>
</dbReference>
<evidence type="ECO:0000259" key="8">
    <source>
        <dbReference type="Pfam" id="PF17676"/>
    </source>
</evidence>
<dbReference type="Pfam" id="PF17676">
    <property type="entry name" value="Peptidase_S66C"/>
    <property type="match status" value="1"/>
</dbReference>
<reference evidence="9 10" key="1">
    <citation type="submission" date="2019-03" db="EMBL/GenBank/DDBJ databases">
        <title>Genomic Encyclopedia of Type Strains, Phase IV (KMG-IV): sequencing the most valuable type-strain genomes for metagenomic binning, comparative biology and taxonomic classification.</title>
        <authorList>
            <person name="Goeker M."/>
        </authorList>
    </citation>
    <scope>NUCLEOTIDE SEQUENCE [LARGE SCALE GENOMIC DNA]</scope>
    <source>
        <strain evidence="9 10">DSM 11901</strain>
    </source>
</reference>
<dbReference type="CDD" id="cd07025">
    <property type="entry name" value="Peptidase_S66"/>
    <property type="match status" value="1"/>
</dbReference>
<evidence type="ECO:0000256" key="1">
    <source>
        <dbReference type="ARBA" id="ARBA00010233"/>
    </source>
</evidence>
<evidence type="ECO:0000256" key="6">
    <source>
        <dbReference type="PIRSR" id="PIRSR028757-1"/>
    </source>
</evidence>
<evidence type="ECO:0000256" key="3">
    <source>
        <dbReference type="ARBA" id="ARBA00022670"/>
    </source>
</evidence>
<feature type="domain" description="LD-carboxypeptidase C-terminal" evidence="8">
    <location>
        <begin position="212"/>
        <end position="328"/>
    </location>
</feature>
<keyword evidence="3" id="KW-0645">Protease</keyword>
<dbReference type="PANTHER" id="PTHR30237">
    <property type="entry name" value="MURAMOYLTETRAPEPTIDE CARBOXYPEPTIDASE"/>
    <property type="match status" value="1"/>
</dbReference>
<protein>
    <submittedName>
        <fullName evidence="9">Muramoyltetrapeptide carboxypeptidase</fullName>
    </submittedName>
</protein>
<dbReference type="SUPFAM" id="SSF141986">
    <property type="entry name" value="LD-carboxypeptidase A C-terminal domain-like"/>
    <property type="match status" value="1"/>
</dbReference>
<feature type="active site" description="Charge relay system" evidence="6">
    <location>
        <position position="313"/>
    </location>
</feature>
<comment type="caution">
    <text evidence="9">The sequence shown here is derived from an EMBL/GenBank/DDBJ whole genome shotgun (WGS) entry which is preliminary data.</text>
</comment>
<keyword evidence="2 9" id="KW-0121">Carboxypeptidase</keyword>
<dbReference type="EMBL" id="SNXW01000003">
    <property type="protein sequence ID" value="TDP84727.1"/>
    <property type="molecule type" value="Genomic_DNA"/>
</dbReference>
<dbReference type="RefSeq" id="WP_341770460.1">
    <property type="nucleotide sequence ID" value="NZ_SNXW01000003.1"/>
</dbReference>
<dbReference type="Proteomes" id="UP000294593">
    <property type="component" value="Unassembled WGS sequence"/>
</dbReference>
<dbReference type="GO" id="GO:0004180">
    <property type="term" value="F:carboxypeptidase activity"/>
    <property type="evidence" value="ECO:0007669"/>
    <property type="project" value="UniProtKB-KW"/>
</dbReference>
<evidence type="ECO:0000256" key="4">
    <source>
        <dbReference type="ARBA" id="ARBA00022801"/>
    </source>
</evidence>
<organism evidence="9 10">
    <name type="scientific">Aquabacterium commune</name>
    <dbReference type="NCBI Taxonomy" id="70586"/>
    <lineage>
        <taxon>Bacteria</taxon>
        <taxon>Pseudomonadati</taxon>
        <taxon>Pseudomonadota</taxon>
        <taxon>Betaproteobacteria</taxon>
        <taxon>Burkholderiales</taxon>
        <taxon>Aquabacterium</taxon>
    </lineage>
</organism>
<gene>
    <name evidence="9" type="ORF">EV672_103298</name>
</gene>
<dbReference type="Pfam" id="PF02016">
    <property type="entry name" value="Peptidase_S66"/>
    <property type="match status" value="1"/>
</dbReference>
<dbReference type="PANTHER" id="PTHR30237:SF2">
    <property type="entry name" value="MUREIN TETRAPEPTIDE CARBOXYPEPTIDASE"/>
    <property type="match status" value="1"/>
</dbReference>
<dbReference type="InterPro" id="IPR029062">
    <property type="entry name" value="Class_I_gatase-like"/>
</dbReference>
<dbReference type="SUPFAM" id="SSF52317">
    <property type="entry name" value="Class I glutamine amidotransferase-like"/>
    <property type="match status" value="1"/>
</dbReference>
<accession>A0A4R6RG14</accession>
<sequence length="339" mass="35679">MPLSAALGVCAGQAQGTAGVGDNVAMTEAAPSLIIHSPAGIVPVVAPVRKAAKRLQALGFAPEVDASALTRHQRFAGDDATRLNALHRVAEAAPDVALATRGGYGLTRLLDQLDWALLARSVERGTAWVGYSDVTALQLAALAHGAAGPAQPGEGVSAGFWAGPMACDDFGRADSPEGGDDVTQECFVEAVTGKLEAVGFRTEQGFDGVEVSGRLWGGNLAVLQALLGTPHFPKVRNGILFLEDVNEHPYRVERALLQLHQAGVLSQQKAIVLGAFTEYRKSPLDRGYTLKTAIAHLRSLTTTPILTGLPFGHVPTKVCLPVGRKVTLSVQARDAFMLW</sequence>
<keyword evidence="10" id="KW-1185">Reference proteome</keyword>
<dbReference type="Gene3D" id="3.50.30.60">
    <property type="entry name" value="LD-carboxypeptidase A C-terminal domain-like"/>
    <property type="match status" value="1"/>
</dbReference>
<dbReference type="Gene3D" id="3.40.50.10740">
    <property type="entry name" value="Class I glutamine amidotransferase-like"/>
    <property type="match status" value="1"/>
</dbReference>
<dbReference type="PIRSF" id="PIRSF028757">
    <property type="entry name" value="LD-carboxypeptidase"/>
    <property type="match status" value="1"/>
</dbReference>
<dbReference type="GO" id="GO:0006508">
    <property type="term" value="P:proteolysis"/>
    <property type="evidence" value="ECO:0007669"/>
    <property type="project" value="UniProtKB-KW"/>
</dbReference>
<evidence type="ECO:0000256" key="2">
    <source>
        <dbReference type="ARBA" id="ARBA00022645"/>
    </source>
</evidence>
<feature type="active site" description="Nucleophile" evidence="6">
    <location>
        <position position="132"/>
    </location>
</feature>